<comment type="cofactor">
    <cofactor evidence="1">
        <name>FMN</name>
        <dbReference type="ChEBI" id="CHEBI:58210"/>
    </cofactor>
</comment>
<keyword evidence="8" id="KW-1185">Reference proteome</keyword>
<evidence type="ECO:0000256" key="4">
    <source>
        <dbReference type="ARBA" id="ARBA00022643"/>
    </source>
</evidence>
<dbReference type="Pfam" id="PF00881">
    <property type="entry name" value="Nitroreductase"/>
    <property type="match status" value="1"/>
</dbReference>
<protein>
    <recommendedName>
        <fullName evidence="6">Nitroreductase domain-containing protein</fullName>
    </recommendedName>
</protein>
<evidence type="ECO:0000256" key="2">
    <source>
        <dbReference type="ARBA" id="ARBA00007118"/>
    </source>
</evidence>
<keyword evidence="5" id="KW-0560">Oxidoreductase</keyword>
<sequence>MSAYDLLLKRRSVRAYTDKPVSNKQIEKILTAASYAPSAKGRQPFAFLAVTNPKIIQTLSQLNADVMRKANPDYQGDPFYGAPCVFGVLVLKDLPTRELDGAAAIENMLLAACSLGLGSCWINRAREVFETREGKEILNQAGIDSEAYTGIGFVIAGEAANGVSYEAASRKSVIGVIQ</sequence>
<dbReference type="EMBL" id="MPJW01000260">
    <property type="protein sequence ID" value="OLU36766.1"/>
    <property type="molecule type" value="Genomic_DNA"/>
</dbReference>
<dbReference type="Proteomes" id="UP000186341">
    <property type="component" value="Unassembled WGS sequence"/>
</dbReference>
<dbReference type="PANTHER" id="PTHR43673">
    <property type="entry name" value="NAD(P)H NITROREDUCTASE YDGI-RELATED"/>
    <property type="match status" value="1"/>
</dbReference>
<dbReference type="CDD" id="cd02136">
    <property type="entry name" value="PnbA_NfnB-like"/>
    <property type="match status" value="1"/>
</dbReference>
<evidence type="ECO:0000256" key="3">
    <source>
        <dbReference type="ARBA" id="ARBA00022630"/>
    </source>
</evidence>
<dbReference type="InterPro" id="IPR029479">
    <property type="entry name" value="Nitroreductase"/>
</dbReference>
<evidence type="ECO:0000313" key="8">
    <source>
        <dbReference type="Proteomes" id="UP000186341"/>
    </source>
</evidence>
<dbReference type="GO" id="GO:0016491">
    <property type="term" value="F:oxidoreductase activity"/>
    <property type="evidence" value="ECO:0007669"/>
    <property type="project" value="UniProtKB-KW"/>
</dbReference>
<feature type="domain" description="Nitroreductase" evidence="6">
    <location>
        <begin position="8"/>
        <end position="126"/>
    </location>
</feature>
<organism evidence="7 8">
    <name type="scientific">Ileibacterium valens</name>
    <dbReference type="NCBI Taxonomy" id="1862668"/>
    <lineage>
        <taxon>Bacteria</taxon>
        <taxon>Bacillati</taxon>
        <taxon>Bacillota</taxon>
        <taxon>Erysipelotrichia</taxon>
        <taxon>Erysipelotrichales</taxon>
        <taxon>Erysipelotrichaceae</taxon>
        <taxon>Ileibacterium</taxon>
    </lineage>
</organism>
<comment type="similarity">
    <text evidence="2">Belongs to the nitroreductase family.</text>
</comment>
<dbReference type="InterPro" id="IPR000415">
    <property type="entry name" value="Nitroreductase-like"/>
</dbReference>
<evidence type="ECO:0000313" key="7">
    <source>
        <dbReference type="EMBL" id="OLU36766.1"/>
    </source>
</evidence>
<reference evidence="7 8" key="1">
    <citation type="submission" date="2016-11" db="EMBL/GenBank/DDBJ databases">
        <title>Description of two novel members of the family Erysipelotrichaceae: Ileibacterium lipovorans gen. nov., sp. nov. and Dubosiella newyorkensis, gen. nov., sp. nov.</title>
        <authorList>
            <person name="Cox L.M."/>
            <person name="Sohn J."/>
            <person name="Tyrrell K.L."/>
            <person name="Citron D.M."/>
            <person name="Lawson P.A."/>
            <person name="Patel N.B."/>
            <person name="Iizumi T."/>
            <person name="Perez-Perez G.I."/>
            <person name="Goldstein E.J."/>
            <person name="Blaser M.J."/>
        </authorList>
    </citation>
    <scope>NUCLEOTIDE SEQUENCE [LARGE SCALE GENOMIC DNA]</scope>
    <source>
        <strain evidence="7 8">NYU-BL-A3</strain>
    </source>
</reference>
<evidence type="ECO:0000259" key="6">
    <source>
        <dbReference type="Pfam" id="PF00881"/>
    </source>
</evidence>
<evidence type="ECO:0000256" key="1">
    <source>
        <dbReference type="ARBA" id="ARBA00001917"/>
    </source>
</evidence>
<dbReference type="PANTHER" id="PTHR43673:SF2">
    <property type="entry name" value="NITROREDUCTASE"/>
    <property type="match status" value="1"/>
</dbReference>
<keyword evidence="4" id="KW-0288">FMN</keyword>
<name>A0A1U7ND26_9FIRM</name>
<accession>A0A1U7ND26</accession>
<proteinExistence type="inferred from homology"/>
<evidence type="ECO:0000256" key="5">
    <source>
        <dbReference type="ARBA" id="ARBA00023002"/>
    </source>
</evidence>
<keyword evidence="3" id="KW-0285">Flavoprotein</keyword>
<dbReference type="SUPFAM" id="SSF55469">
    <property type="entry name" value="FMN-dependent nitroreductase-like"/>
    <property type="match status" value="1"/>
</dbReference>
<dbReference type="Gene3D" id="3.40.109.10">
    <property type="entry name" value="NADH Oxidase"/>
    <property type="match status" value="1"/>
</dbReference>
<gene>
    <name evidence="7" type="ORF">BO222_11790</name>
</gene>
<comment type="caution">
    <text evidence="7">The sequence shown here is derived from an EMBL/GenBank/DDBJ whole genome shotgun (WGS) entry which is preliminary data.</text>
</comment>
<dbReference type="AlphaFoldDB" id="A0A1U7ND26"/>